<gene>
    <name evidence="1" type="ORF">Patl1_22015</name>
</gene>
<sequence>MLQCHSLIEELSASHSTDLQQRAYELQAVIGLDVHAVEIIMPSDASCEDIEIDKNLSFLSGYVQQALEKGAQCYIPENERSGMSTISNFRTQEHQESSMHVLRFEAYELPKPTGNPKVASLPSVSSSDPLELRLRLDGVQKKWGRPTYSSSEKSTSNSVPEKSVNGVTKVVDAAGTVSTRARDTSYDSRKAEVEISPEKQKLAASLFGGSSKTERRMSTTGHKAGKAGSHVAEKPQVSKGSDRSAAEKTVAQPQPDLLDLGNPTVPSSAQSYDPFKQLEGLLDSNQVTSSVNHNAAGTDKAPDIMGLYLETAGSGSGNGSGVDVNLLSGLSNPTIKNAHEGTATTQSTQFSKGPNTKDALEKDALVRQMGVTPTSQNPNLFKDLLG</sequence>
<name>A0ACC1BHA4_9ROSI</name>
<evidence type="ECO:0000313" key="2">
    <source>
        <dbReference type="Proteomes" id="UP001164250"/>
    </source>
</evidence>
<keyword evidence="2" id="KW-1185">Reference proteome</keyword>
<reference evidence="2" key="1">
    <citation type="journal article" date="2023" name="G3 (Bethesda)">
        <title>Genome assembly and association tests identify interacting loci associated with vigor, precocity, and sex in interspecific pistachio rootstocks.</title>
        <authorList>
            <person name="Palmer W."/>
            <person name="Jacygrad E."/>
            <person name="Sagayaradj S."/>
            <person name="Cavanaugh K."/>
            <person name="Han R."/>
            <person name="Bertier L."/>
            <person name="Beede B."/>
            <person name="Kafkas S."/>
            <person name="Golino D."/>
            <person name="Preece J."/>
            <person name="Michelmore R."/>
        </authorList>
    </citation>
    <scope>NUCLEOTIDE SEQUENCE [LARGE SCALE GENOMIC DNA]</scope>
</reference>
<evidence type="ECO:0000313" key="1">
    <source>
        <dbReference type="EMBL" id="KAJ0098322.1"/>
    </source>
</evidence>
<dbReference type="EMBL" id="CM047900">
    <property type="protein sequence ID" value="KAJ0098322.1"/>
    <property type="molecule type" value="Genomic_DNA"/>
</dbReference>
<accession>A0ACC1BHA4</accession>
<organism evidence="1 2">
    <name type="scientific">Pistacia atlantica</name>
    <dbReference type="NCBI Taxonomy" id="434234"/>
    <lineage>
        <taxon>Eukaryota</taxon>
        <taxon>Viridiplantae</taxon>
        <taxon>Streptophyta</taxon>
        <taxon>Embryophyta</taxon>
        <taxon>Tracheophyta</taxon>
        <taxon>Spermatophyta</taxon>
        <taxon>Magnoliopsida</taxon>
        <taxon>eudicotyledons</taxon>
        <taxon>Gunneridae</taxon>
        <taxon>Pentapetalae</taxon>
        <taxon>rosids</taxon>
        <taxon>malvids</taxon>
        <taxon>Sapindales</taxon>
        <taxon>Anacardiaceae</taxon>
        <taxon>Pistacia</taxon>
    </lineage>
</organism>
<protein>
    <submittedName>
        <fullName evidence="1">Uncharacterized protein</fullName>
    </submittedName>
</protein>
<dbReference type="Proteomes" id="UP001164250">
    <property type="component" value="Chromosome 4"/>
</dbReference>
<comment type="caution">
    <text evidence="1">The sequence shown here is derived from an EMBL/GenBank/DDBJ whole genome shotgun (WGS) entry which is preliminary data.</text>
</comment>
<proteinExistence type="predicted"/>